<accession>A0ACC2PKM2</accession>
<dbReference type="Proteomes" id="UP001239111">
    <property type="component" value="Chromosome 1"/>
</dbReference>
<evidence type="ECO:0000313" key="1">
    <source>
        <dbReference type="EMBL" id="KAJ8683366.1"/>
    </source>
</evidence>
<comment type="caution">
    <text evidence="1">The sequence shown here is derived from an EMBL/GenBank/DDBJ whole genome shotgun (WGS) entry which is preliminary data.</text>
</comment>
<gene>
    <name evidence="1" type="ORF">QAD02_019158</name>
</gene>
<proteinExistence type="predicted"/>
<evidence type="ECO:0000313" key="2">
    <source>
        <dbReference type="Proteomes" id="UP001239111"/>
    </source>
</evidence>
<organism evidence="1 2">
    <name type="scientific">Eretmocerus hayati</name>
    <dbReference type="NCBI Taxonomy" id="131215"/>
    <lineage>
        <taxon>Eukaryota</taxon>
        <taxon>Metazoa</taxon>
        <taxon>Ecdysozoa</taxon>
        <taxon>Arthropoda</taxon>
        <taxon>Hexapoda</taxon>
        <taxon>Insecta</taxon>
        <taxon>Pterygota</taxon>
        <taxon>Neoptera</taxon>
        <taxon>Endopterygota</taxon>
        <taxon>Hymenoptera</taxon>
        <taxon>Apocrita</taxon>
        <taxon>Proctotrupomorpha</taxon>
        <taxon>Chalcidoidea</taxon>
        <taxon>Aphelinidae</taxon>
        <taxon>Aphelininae</taxon>
        <taxon>Eretmocerus</taxon>
    </lineage>
</organism>
<sequence length="482" mass="54533">MSRRKRARVEYKQVEGDAEDGNASDNSEKSKTGHGIQEKKSGDSKKDSESGAASSKTEAKEEEQENDHEDPHVKELLQGLEGAAFQSRLPFEKLTSTEAACFPDVSGGPPQTQKVFLHIRNRLLQLWLENPKQQLTIENSLPAIEPPYNSDSVLVRRVHAFLERHGFINFGIFKRIKQLPTKKLGKVVVIGAGIAGLAAAQQMQQFGLEVIVLEARDRVGGRIATFRKGNYIADLGAMVVTGLGGNPVTVLSKQINMELHKIRQKCPLYESDGQTVPKDKDEMVEREFNRLLEATSYLSHQLDFNYVKNYANGEPATSPRPVSLGQALEWVIRLQEQGVKQRQVTHLRSVLSLQGKLVANQQKMIAIKERLAELNKEYKEMSEDKDPRDITQEFIFRSKLRDLHNICKEWDQLSEQQTEIEAKLQELEASPPSDVYLSSKDRQILDWHFANLEFANATSLCNLSLKHWDQDDDFEFTGSHLT</sequence>
<keyword evidence="2" id="KW-1185">Reference proteome</keyword>
<feature type="non-terminal residue" evidence="1">
    <location>
        <position position="482"/>
    </location>
</feature>
<dbReference type="EMBL" id="CM056741">
    <property type="protein sequence ID" value="KAJ8683366.1"/>
    <property type="molecule type" value="Genomic_DNA"/>
</dbReference>
<protein>
    <submittedName>
        <fullName evidence="1">Uncharacterized protein</fullName>
    </submittedName>
</protein>
<name>A0ACC2PKM2_9HYME</name>
<reference evidence="1" key="1">
    <citation type="submission" date="2023-04" db="EMBL/GenBank/DDBJ databases">
        <title>A chromosome-level genome assembly of the parasitoid wasp Eretmocerus hayati.</title>
        <authorList>
            <person name="Zhong Y."/>
            <person name="Liu S."/>
            <person name="Liu Y."/>
        </authorList>
    </citation>
    <scope>NUCLEOTIDE SEQUENCE</scope>
    <source>
        <strain evidence="1">ZJU_SS_LIU_2023</strain>
    </source>
</reference>